<name>A8ZVR1_DESOH</name>
<dbReference type="Proteomes" id="UP000008561">
    <property type="component" value="Chromosome"/>
</dbReference>
<dbReference type="GO" id="GO:0140359">
    <property type="term" value="F:ABC-type transporter activity"/>
    <property type="evidence" value="ECO:0007669"/>
    <property type="project" value="InterPro"/>
</dbReference>
<proteinExistence type="inferred from homology"/>
<evidence type="ECO:0000256" key="1">
    <source>
        <dbReference type="ARBA" id="ARBA00004651"/>
    </source>
</evidence>
<dbReference type="AlphaFoldDB" id="A8ZVR1"/>
<dbReference type="PANTHER" id="PTHR30294">
    <property type="entry name" value="MEMBRANE COMPONENT OF ABC TRANSPORTER YHHJ-RELATED"/>
    <property type="match status" value="1"/>
</dbReference>
<dbReference type="KEGG" id="dol:Dole_0810"/>
<keyword evidence="6 8" id="KW-1133">Transmembrane helix</keyword>
<keyword evidence="11" id="KW-1185">Reference proteome</keyword>
<dbReference type="InterPro" id="IPR051449">
    <property type="entry name" value="ABC-2_transporter_component"/>
</dbReference>
<dbReference type="EMBL" id="CP000859">
    <property type="protein sequence ID" value="ABW66620.1"/>
    <property type="molecule type" value="Genomic_DNA"/>
</dbReference>
<comment type="subcellular location">
    <subcellularLocation>
        <location evidence="1 8">Cell membrane</location>
        <topology evidence="1 8">Multi-pass membrane protein</topology>
    </subcellularLocation>
</comment>
<dbReference type="Gene3D" id="3.40.1710.10">
    <property type="entry name" value="abc type-2 transporter like domain"/>
    <property type="match status" value="1"/>
</dbReference>
<keyword evidence="3 8" id="KW-0813">Transport</keyword>
<dbReference type="PANTHER" id="PTHR30294:SF29">
    <property type="entry name" value="MULTIDRUG ABC TRANSPORTER PERMEASE YBHS-RELATED"/>
    <property type="match status" value="1"/>
</dbReference>
<feature type="transmembrane region" description="Helical" evidence="8">
    <location>
        <begin position="172"/>
        <end position="195"/>
    </location>
</feature>
<evidence type="ECO:0000313" key="11">
    <source>
        <dbReference type="Proteomes" id="UP000008561"/>
    </source>
</evidence>
<protein>
    <recommendedName>
        <fullName evidence="8">Transport permease protein</fullName>
    </recommendedName>
</protein>
<evidence type="ECO:0000256" key="5">
    <source>
        <dbReference type="ARBA" id="ARBA00022692"/>
    </source>
</evidence>
<dbReference type="InterPro" id="IPR013525">
    <property type="entry name" value="ABC2_TM"/>
</dbReference>
<evidence type="ECO:0000256" key="2">
    <source>
        <dbReference type="ARBA" id="ARBA00007783"/>
    </source>
</evidence>
<keyword evidence="7 8" id="KW-0472">Membrane</keyword>
<feature type="transmembrane region" description="Helical" evidence="8">
    <location>
        <begin position="284"/>
        <end position="305"/>
    </location>
</feature>
<dbReference type="GO" id="GO:0043190">
    <property type="term" value="C:ATP-binding cassette (ABC) transporter complex"/>
    <property type="evidence" value="ECO:0007669"/>
    <property type="project" value="InterPro"/>
</dbReference>
<dbReference type="RefSeq" id="WP_012174238.1">
    <property type="nucleotide sequence ID" value="NC_009943.1"/>
</dbReference>
<dbReference type="STRING" id="96561.Dole_0810"/>
<feature type="transmembrane region" description="Helical" evidence="8">
    <location>
        <begin position="251"/>
        <end position="272"/>
    </location>
</feature>
<evidence type="ECO:0000256" key="3">
    <source>
        <dbReference type="ARBA" id="ARBA00022448"/>
    </source>
</evidence>
<feature type="transmembrane region" description="Helical" evidence="8">
    <location>
        <begin position="224"/>
        <end position="245"/>
    </location>
</feature>
<dbReference type="Pfam" id="PF12698">
    <property type="entry name" value="ABC2_membrane_3"/>
    <property type="match status" value="1"/>
</dbReference>
<organism evidence="10 11">
    <name type="scientific">Desulfosudis oleivorans (strain DSM 6200 / JCM 39069 / Hxd3)</name>
    <name type="common">Desulfococcus oleovorans</name>
    <dbReference type="NCBI Taxonomy" id="96561"/>
    <lineage>
        <taxon>Bacteria</taxon>
        <taxon>Pseudomonadati</taxon>
        <taxon>Thermodesulfobacteriota</taxon>
        <taxon>Desulfobacteria</taxon>
        <taxon>Desulfobacterales</taxon>
        <taxon>Desulfosudaceae</taxon>
        <taxon>Desulfosudis</taxon>
    </lineage>
</organism>
<keyword evidence="5 8" id="KW-0812">Transmembrane</keyword>
<keyword evidence="4 8" id="KW-1003">Cell membrane</keyword>
<evidence type="ECO:0000256" key="4">
    <source>
        <dbReference type="ARBA" id="ARBA00022475"/>
    </source>
</evidence>
<dbReference type="InterPro" id="IPR047817">
    <property type="entry name" value="ABC2_TM_bact-type"/>
</dbReference>
<feature type="domain" description="ABC transmembrane type-2" evidence="9">
    <location>
        <begin position="130"/>
        <end position="365"/>
    </location>
</feature>
<dbReference type="PRINTS" id="PR00164">
    <property type="entry name" value="ABC2TRNSPORT"/>
</dbReference>
<evidence type="ECO:0000313" key="10">
    <source>
        <dbReference type="EMBL" id="ABW66620.1"/>
    </source>
</evidence>
<evidence type="ECO:0000256" key="6">
    <source>
        <dbReference type="ARBA" id="ARBA00022989"/>
    </source>
</evidence>
<dbReference type="PROSITE" id="PS51012">
    <property type="entry name" value="ABC_TM2"/>
    <property type="match status" value="1"/>
</dbReference>
<gene>
    <name evidence="10" type="ordered locus">Dole_0810</name>
</gene>
<dbReference type="eggNOG" id="COG0842">
    <property type="taxonomic scope" value="Bacteria"/>
</dbReference>
<comment type="similarity">
    <text evidence="2 8">Belongs to the ABC-2 integral membrane protein family.</text>
</comment>
<dbReference type="HOGENOM" id="CLU_039483_8_3_7"/>
<evidence type="ECO:0000256" key="7">
    <source>
        <dbReference type="ARBA" id="ARBA00023136"/>
    </source>
</evidence>
<evidence type="ECO:0000259" key="9">
    <source>
        <dbReference type="PROSITE" id="PS51012"/>
    </source>
</evidence>
<dbReference type="InterPro" id="IPR000412">
    <property type="entry name" value="ABC_2_transport"/>
</dbReference>
<reference evidence="10 11" key="1">
    <citation type="submission" date="2007-10" db="EMBL/GenBank/DDBJ databases">
        <title>Complete sequence of Desulfococcus oleovorans Hxd3.</title>
        <authorList>
            <consortium name="US DOE Joint Genome Institute"/>
            <person name="Copeland A."/>
            <person name="Lucas S."/>
            <person name="Lapidus A."/>
            <person name="Barry K."/>
            <person name="Glavina del Rio T."/>
            <person name="Dalin E."/>
            <person name="Tice H."/>
            <person name="Pitluck S."/>
            <person name="Kiss H."/>
            <person name="Brettin T."/>
            <person name="Bruce D."/>
            <person name="Detter J.C."/>
            <person name="Han C."/>
            <person name="Schmutz J."/>
            <person name="Larimer F."/>
            <person name="Land M."/>
            <person name="Hauser L."/>
            <person name="Kyrpides N."/>
            <person name="Kim E."/>
            <person name="Wawrik B."/>
            <person name="Richardson P."/>
        </authorList>
    </citation>
    <scope>NUCLEOTIDE SEQUENCE [LARGE SCALE GENOMIC DNA]</scope>
    <source>
        <strain evidence="11">DSM 6200 / JCM 39069 / Hxd3</strain>
    </source>
</reference>
<evidence type="ECO:0000256" key="8">
    <source>
        <dbReference type="RuleBase" id="RU361157"/>
    </source>
</evidence>
<accession>A8ZVR1</accession>
<feature type="transmembrane region" description="Helical" evidence="8">
    <location>
        <begin position="340"/>
        <end position="359"/>
    </location>
</feature>
<dbReference type="OrthoDB" id="9808686at2"/>
<feature type="transmembrane region" description="Helical" evidence="8">
    <location>
        <begin position="21"/>
        <end position="42"/>
    </location>
</feature>
<sequence length="366" mass="39928">MTHSRLVALMRKEFIHISRDRRSLGILFLMPLMMMFVFGYAINMDVKNIRLGICDLSRTPESRALVETVDASPYFDIKARYTDPRQTAGLFEQRAIRAAVIIPRNLVRAMAGAGEPTVAVITDGTDANTATLAQNYLEALLLERSLEAGGAGQPVQIKTRILYNPDMESAHFVVPGIVALLLIMIGALLTSVTIAREKETGTMEQILVSPIQPHEVVLGKAVPYLVLAFGIAVFIIIFGHLWFSVPMLGSWSYLMVACLLYLVTSLAIGLLISTLVATQQVAMMLSLVATLLPSVMLSGFVFPVASMPLPLQGVSQVIPATHFLVIIRGIMLKGNGPADLWPSALAMVAVGVLFITIAIRRFRLKL</sequence>